<dbReference type="EMBL" id="JADOXO010001094">
    <property type="protein sequence ID" value="KAF9798067.1"/>
    <property type="molecule type" value="Genomic_DNA"/>
</dbReference>
<name>A0A8H7NRQ8_9APHY</name>
<organism evidence="2 3">
    <name type="scientific">Rhodonia placenta</name>
    <dbReference type="NCBI Taxonomy" id="104341"/>
    <lineage>
        <taxon>Eukaryota</taxon>
        <taxon>Fungi</taxon>
        <taxon>Dikarya</taxon>
        <taxon>Basidiomycota</taxon>
        <taxon>Agaricomycotina</taxon>
        <taxon>Agaricomycetes</taxon>
        <taxon>Polyporales</taxon>
        <taxon>Adustoporiaceae</taxon>
        <taxon>Rhodonia</taxon>
    </lineage>
</organism>
<accession>A0A8H7NRQ8</accession>
<proteinExistence type="predicted"/>
<reference evidence="2" key="2">
    <citation type="journal article" name="Front. Microbiol.">
        <title>Degradative Capacity of Two Strains of Rhodonia placenta: From Phenotype to Genotype.</title>
        <authorList>
            <person name="Kolle M."/>
            <person name="Horta M.A.C."/>
            <person name="Nowrousian M."/>
            <person name="Ohm R.A."/>
            <person name="Benz J.P."/>
            <person name="Pilgard A."/>
        </authorList>
    </citation>
    <scope>NUCLEOTIDE SEQUENCE</scope>
    <source>
        <strain evidence="2">FPRL280</strain>
    </source>
</reference>
<evidence type="ECO:0000313" key="3">
    <source>
        <dbReference type="Proteomes" id="UP000639403"/>
    </source>
</evidence>
<evidence type="ECO:0000313" key="2">
    <source>
        <dbReference type="EMBL" id="KAF9798067.1"/>
    </source>
</evidence>
<comment type="caution">
    <text evidence="2">The sequence shown here is derived from an EMBL/GenBank/DDBJ whole genome shotgun (WGS) entry which is preliminary data.</text>
</comment>
<reference evidence="2" key="1">
    <citation type="submission" date="2020-11" db="EMBL/GenBank/DDBJ databases">
        <authorList>
            <person name="Koelle M."/>
            <person name="Horta M.A.C."/>
            <person name="Nowrousian M."/>
            <person name="Ohm R.A."/>
            <person name="Benz P."/>
            <person name="Pilgard A."/>
        </authorList>
    </citation>
    <scope>NUCLEOTIDE SEQUENCE</scope>
    <source>
        <strain evidence="2">FPRL280</strain>
    </source>
</reference>
<gene>
    <name evidence="2" type="ORF">IEO21_10788</name>
</gene>
<evidence type="ECO:0000256" key="1">
    <source>
        <dbReference type="SAM" id="MobiDB-lite"/>
    </source>
</evidence>
<dbReference type="AlphaFoldDB" id="A0A8H7NRQ8"/>
<feature type="region of interest" description="Disordered" evidence="1">
    <location>
        <begin position="1"/>
        <end position="27"/>
    </location>
</feature>
<feature type="compositionally biased region" description="Polar residues" evidence="1">
    <location>
        <begin position="7"/>
        <end position="20"/>
    </location>
</feature>
<sequence>MRMTTLIRLSSNRSTSTSPPHSMGALW</sequence>
<dbReference type="Proteomes" id="UP000639403">
    <property type="component" value="Unassembled WGS sequence"/>
</dbReference>
<protein>
    <submittedName>
        <fullName evidence="2">Uncharacterized protein</fullName>
    </submittedName>
</protein>